<evidence type="ECO:0000256" key="6">
    <source>
        <dbReference type="SAM" id="Phobius"/>
    </source>
</evidence>
<keyword evidence="5 6" id="KW-0472">Membrane</keyword>
<organism evidence="8 9">
    <name type="scientific">Coccomyxa subellipsoidea (strain C-169)</name>
    <name type="common">Green microalga</name>
    <dbReference type="NCBI Taxonomy" id="574566"/>
    <lineage>
        <taxon>Eukaryota</taxon>
        <taxon>Viridiplantae</taxon>
        <taxon>Chlorophyta</taxon>
        <taxon>core chlorophytes</taxon>
        <taxon>Trebouxiophyceae</taxon>
        <taxon>Trebouxiophyceae incertae sedis</taxon>
        <taxon>Coccomyxaceae</taxon>
        <taxon>Coccomyxa</taxon>
        <taxon>Coccomyxa subellipsoidea</taxon>
    </lineage>
</organism>
<feature type="transmembrane region" description="Helical" evidence="6">
    <location>
        <begin position="254"/>
        <end position="274"/>
    </location>
</feature>
<evidence type="ECO:0000256" key="3">
    <source>
        <dbReference type="ARBA" id="ARBA00022692"/>
    </source>
</evidence>
<dbReference type="eggNOG" id="KOG0061">
    <property type="taxonomic scope" value="Eukaryota"/>
</dbReference>
<dbReference type="Proteomes" id="UP000007264">
    <property type="component" value="Unassembled WGS sequence"/>
</dbReference>
<evidence type="ECO:0000256" key="5">
    <source>
        <dbReference type="ARBA" id="ARBA00023136"/>
    </source>
</evidence>
<dbReference type="InterPro" id="IPR027417">
    <property type="entry name" value="P-loop_NTPase"/>
</dbReference>
<evidence type="ECO:0000313" key="8">
    <source>
        <dbReference type="EMBL" id="EIE20498.1"/>
    </source>
</evidence>
<name>I0YQ29_COCSC</name>
<reference evidence="8 9" key="1">
    <citation type="journal article" date="2012" name="Genome Biol.">
        <title>The genome of the polar eukaryotic microalga coccomyxa subellipsoidea reveals traits of cold adaptation.</title>
        <authorList>
            <person name="Blanc G."/>
            <person name="Agarkova I."/>
            <person name="Grimwood J."/>
            <person name="Kuo A."/>
            <person name="Brueggeman A."/>
            <person name="Dunigan D."/>
            <person name="Gurnon J."/>
            <person name="Ladunga I."/>
            <person name="Lindquist E."/>
            <person name="Lucas S."/>
            <person name="Pangilinan J."/>
            <person name="Proschold T."/>
            <person name="Salamov A."/>
            <person name="Schmutz J."/>
            <person name="Weeks D."/>
            <person name="Yamada T."/>
            <person name="Claverie J.M."/>
            <person name="Grigoriev I."/>
            <person name="Van Etten J."/>
            <person name="Lomsadze A."/>
            <person name="Borodovsky M."/>
        </authorList>
    </citation>
    <scope>NUCLEOTIDE SEQUENCE [LARGE SCALE GENOMIC DNA]</scope>
    <source>
        <strain evidence="8 9">C-169</strain>
    </source>
</reference>
<dbReference type="RefSeq" id="XP_005645042.1">
    <property type="nucleotide sequence ID" value="XM_005644985.1"/>
</dbReference>
<keyword evidence="4 6" id="KW-1133">Transmembrane helix</keyword>
<dbReference type="Gene3D" id="3.40.50.300">
    <property type="entry name" value="P-loop containing nucleotide triphosphate hydrolases"/>
    <property type="match status" value="1"/>
</dbReference>
<dbReference type="PANTHER" id="PTHR48041">
    <property type="entry name" value="ABC TRANSPORTER G FAMILY MEMBER 28"/>
    <property type="match status" value="1"/>
</dbReference>
<feature type="domain" description="ABC-2 type transporter transmembrane" evidence="7">
    <location>
        <begin position="193"/>
        <end position="330"/>
    </location>
</feature>
<evidence type="ECO:0000256" key="4">
    <source>
        <dbReference type="ARBA" id="ARBA00022989"/>
    </source>
</evidence>
<feature type="transmembrane region" description="Helical" evidence="6">
    <location>
        <begin position="360"/>
        <end position="380"/>
    </location>
</feature>
<dbReference type="AlphaFoldDB" id="I0YQ29"/>
<evidence type="ECO:0000313" key="9">
    <source>
        <dbReference type="Proteomes" id="UP000007264"/>
    </source>
</evidence>
<dbReference type="InterPro" id="IPR013525">
    <property type="entry name" value="ABC2_TM"/>
</dbReference>
<accession>I0YQ29</accession>
<dbReference type="InterPro" id="IPR050352">
    <property type="entry name" value="ABCG_transporters"/>
</dbReference>
<evidence type="ECO:0000256" key="2">
    <source>
        <dbReference type="ARBA" id="ARBA00022448"/>
    </source>
</evidence>
<feature type="transmembrane region" description="Helical" evidence="6">
    <location>
        <begin position="281"/>
        <end position="301"/>
    </location>
</feature>
<dbReference type="Pfam" id="PF01061">
    <property type="entry name" value="ABC2_membrane"/>
    <property type="match status" value="1"/>
</dbReference>
<feature type="transmembrane region" description="Helical" evidence="6">
    <location>
        <begin position="177"/>
        <end position="196"/>
    </location>
</feature>
<dbReference type="EMBL" id="AGSI01000015">
    <property type="protein sequence ID" value="EIE20498.1"/>
    <property type="molecule type" value="Genomic_DNA"/>
</dbReference>
<comment type="subcellular location">
    <subcellularLocation>
        <location evidence="1">Membrane</location>
        <topology evidence="1">Multi-pass membrane protein</topology>
    </subcellularLocation>
</comment>
<dbReference type="GeneID" id="17038474"/>
<evidence type="ECO:0000256" key="1">
    <source>
        <dbReference type="ARBA" id="ARBA00004141"/>
    </source>
</evidence>
<keyword evidence="9" id="KW-1185">Reference proteome</keyword>
<keyword evidence="3 6" id="KW-0812">Transmembrane</keyword>
<protein>
    <recommendedName>
        <fullName evidence="7">ABC-2 type transporter transmembrane domain-containing protein</fullName>
    </recommendedName>
</protein>
<dbReference type="PANTHER" id="PTHR48041:SF139">
    <property type="entry name" value="PROTEIN SCARLET"/>
    <property type="match status" value="1"/>
</dbReference>
<comment type="caution">
    <text evidence="8">The sequence shown here is derived from an EMBL/GenBank/DDBJ whole genome shotgun (WGS) entry which is preliminary data.</text>
</comment>
<dbReference type="KEGG" id="csl:COCSUDRAFT_57645"/>
<dbReference type="GO" id="GO:0016020">
    <property type="term" value="C:membrane"/>
    <property type="evidence" value="ECO:0007669"/>
    <property type="project" value="UniProtKB-SubCell"/>
</dbReference>
<evidence type="ECO:0000259" key="7">
    <source>
        <dbReference type="Pfam" id="PF01061"/>
    </source>
</evidence>
<sequence>MRVGAGDALIGQDIDGAMAGISGGERRRVSVGISLVTDARVIFLDEPTTGLDSESAESLVGVLARLASARGKMVVCTIHQPSSDVCAMFDDMLLLAKGRLLYCGPWTSADNHFWAAGYKGNFMVTGMLDKIAMSISALSTNAEPERPGASIVRQVAILSARFARSWLRSPASLGMPAAQYLLAALLIGNNALNIAYAQKPLLRREVHAGHYSYLAFYTANCLTSLPLQLAYTAIYTITVYFLVGYQRTCAKFSVFSAIALLLGLISETLGILCSGLFRSQLLGAIVLQGLYVPLLMFVGFFQTHTPAYLEWLRELSFASYGYSALVKNEFMGLQLRSGDAVVVTNAETSIPSNIESEHSIASSIGVLLCILVGLRIVVYVQMCISIRRKFL</sequence>
<feature type="transmembrane region" description="Helical" evidence="6">
    <location>
        <begin position="217"/>
        <end position="242"/>
    </location>
</feature>
<dbReference type="GO" id="GO:0140359">
    <property type="term" value="F:ABC-type transporter activity"/>
    <property type="evidence" value="ECO:0007669"/>
    <property type="project" value="InterPro"/>
</dbReference>
<dbReference type="OrthoDB" id="66620at2759"/>
<proteinExistence type="predicted"/>
<dbReference type="SUPFAM" id="SSF52540">
    <property type="entry name" value="P-loop containing nucleoside triphosphate hydrolases"/>
    <property type="match status" value="1"/>
</dbReference>
<gene>
    <name evidence="8" type="ORF">COCSUDRAFT_57645</name>
</gene>
<keyword evidence="2" id="KW-0813">Transport</keyword>